<dbReference type="Gene3D" id="3.40.50.261">
    <property type="entry name" value="Succinyl-CoA synthetase domains"/>
    <property type="match status" value="1"/>
</dbReference>
<dbReference type="PANTHER" id="PTHR11117:SF24">
    <property type="entry name" value="PROTEIN FDRA"/>
    <property type="match status" value="1"/>
</dbReference>
<gene>
    <name evidence="2" type="primary">fdrA_2</name>
    <name evidence="2" type="ORF">NCTC9045_04510</name>
</gene>
<dbReference type="InterPro" id="IPR016102">
    <property type="entry name" value="Succinyl-CoA_synth-like"/>
</dbReference>
<reference evidence="2 3" key="1">
    <citation type="submission" date="2018-06" db="EMBL/GenBank/DDBJ databases">
        <authorList>
            <consortium name="Pathogen Informatics"/>
            <person name="Doyle S."/>
        </authorList>
    </citation>
    <scope>NUCLEOTIDE SEQUENCE [LARGE SCALE GENOMIC DNA]</scope>
    <source>
        <strain evidence="2 3">NCTC9045</strain>
    </source>
</reference>
<evidence type="ECO:0000313" key="3">
    <source>
        <dbReference type="Proteomes" id="UP000254503"/>
    </source>
</evidence>
<dbReference type="PANTHER" id="PTHR11117">
    <property type="entry name" value="SUCCINYL-COA LIGASE SUBUNIT ALPHA"/>
    <property type="match status" value="1"/>
</dbReference>
<dbReference type="Gene3D" id="3.40.50.720">
    <property type="entry name" value="NAD(P)-binding Rossmann-like Domain"/>
    <property type="match status" value="1"/>
</dbReference>
<dbReference type="GO" id="GO:0005829">
    <property type="term" value="C:cytosol"/>
    <property type="evidence" value="ECO:0007669"/>
    <property type="project" value="TreeGrafter"/>
</dbReference>
<sequence>MSISTRANKLDGVEQAFVAMATEMNKGVLKNLGLLTPELEQAKNGDLMIVINGKSGADNEQLLVEIEETVQHQSASGSHEARYATIGSAKKHIPESNLAVISVNGLFAAREARQALQNDLNVMLFSDNVSVEDELALQATGPRKRAADDGARLWHGDYQRRGALFGNAVRRGNIGIVGASGTGSQELSVRIHEFGGGVSQLIGTGGRDLSEKIGGLMMLDAIGMLENDPQTEIIALISKPPAPAVAAKCWNVRAPAASRWSSASSIVAKRQWMSRGYSLPAAPKRQR</sequence>
<protein>
    <submittedName>
        <fullName evidence="2">YahF/FdrA-like protein</fullName>
    </submittedName>
</protein>
<dbReference type="EMBL" id="UGDD01000002">
    <property type="protein sequence ID" value="STJ56528.1"/>
    <property type="molecule type" value="Genomic_DNA"/>
</dbReference>
<accession>A0A376X2R9</accession>
<evidence type="ECO:0000313" key="2">
    <source>
        <dbReference type="EMBL" id="STJ56528.1"/>
    </source>
</evidence>
<dbReference type="GO" id="GO:0004776">
    <property type="term" value="F:succinate-CoA ligase (GDP-forming) activity"/>
    <property type="evidence" value="ECO:0007669"/>
    <property type="project" value="TreeGrafter"/>
</dbReference>
<proteinExistence type="predicted"/>
<dbReference type="Proteomes" id="UP000254503">
    <property type="component" value="Unassembled WGS sequence"/>
</dbReference>
<feature type="domain" description="CoA-binding" evidence="1">
    <location>
        <begin position="171"/>
        <end position="249"/>
    </location>
</feature>
<dbReference type="InterPro" id="IPR003781">
    <property type="entry name" value="CoA-bd"/>
</dbReference>
<dbReference type="GO" id="GO:0004775">
    <property type="term" value="F:succinate-CoA ligase (ADP-forming) activity"/>
    <property type="evidence" value="ECO:0007669"/>
    <property type="project" value="TreeGrafter"/>
</dbReference>
<name>A0A376X2R9_ECOLX</name>
<dbReference type="Pfam" id="PF02629">
    <property type="entry name" value="CoA_binding"/>
    <property type="match status" value="1"/>
</dbReference>
<dbReference type="AlphaFoldDB" id="A0A376X2R9"/>
<dbReference type="GO" id="GO:0009361">
    <property type="term" value="C:succinate-CoA ligase complex (ADP-forming)"/>
    <property type="evidence" value="ECO:0007669"/>
    <property type="project" value="TreeGrafter"/>
</dbReference>
<evidence type="ECO:0000259" key="1">
    <source>
        <dbReference type="Pfam" id="PF02629"/>
    </source>
</evidence>
<dbReference type="SUPFAM" id="SSF52210">
    <property type="entry name" value="Succinyl-CoA synthetase domains"/>
    <property type="match status" value="1"/>
</dbReference>
<dbReference type="GO" id="GO:0006099">
    <property type="term" value="P:tricarboxylic acid cycle"/>
    <property type="evidence" value="ECO:0007669"/>
    <property type="project" value="TreeGrafter"/>
</dbReference>
<organism evidence="2 3">
    <name type="scientific">Escherichia coli</name>
    <dbReference type="NCBI Taxonomy" id="562"/>
    <lineage>
        <taxon>Bacteria</taxon>
        <taxon>Pseudomonadati</taxon>
        <taxon>Pseudomonadota</taxon>
        <taxon>Gammaproteobacteria</taxon>
        <taxon>Enterobacterales</taxon>
        <taxon>Enterobacteriaceae</taxon>
        <taxon>Escherichia</taxon>
    </lineage>
</organism>